<dbReference type="SUPFAM" id="SSF53335">
    <property type="entry name" value="S-adenosyl-L-methionine-dependent methyltransferases"/>
    <property type="match status" value="1"/>
</dbReference>
<dbReference type="Gene3D" id="3.40.50.150">
    <property type="entry name" value="Vaccinia Virus protein VP39"/>
    <property type="match status" value="1"/>
</dbReference>
<dbReference type="AlphaFoldDB" id="A0A1I1SJ11"/>
<dbReference type="GO" id="GO:0032259">
    <property type="term" value="P:methylation"/>
    <property type="evidence" value="ECO:0007669"/>
    <property type="project" value="UniProtKB-KW"/>
</dbReference>
<evidence type="ECO:0000259" key="1">
    <source>
        <dbReference type="Pfam" id="PF13847"/>
    </source>
</evidence>
<gene>
    <name evidence="2" type="ORF">SAMN05421842_1491</name>
</gene>
<reference evidence="2 3" key="1">
    <citation type="submission" date="2016-10" db="EMBL/GenBank/DDBJ databases">
        <authorList>
            <person name="de Groot N.N."/>
        </authorList>
    </citation>
    <scope>NUCLEOTIDE SEQUENCE [LARGE SCALE GENOMIC DNA]</scope>
    <source>
        <strain evidence="2 3">DSM 12992</strain>
    </source>
</reference>
<evidence type="ECO:0000313" key="2">
    <source>
        <dbReference type="EMBL" id="SFD43853.1"/>
    </source>
</evidence>
<dbReference type="OrthoDB" id="9777257at2"/>
<name>A0A1I1SJ11_9CLOT</name>
<dbReference type="STRING" id="119641.SAMN05421842_1491"/>
<dbReference type="RefSeq" id="WP_090094428.1">
    <property type="nucleotide sequence ID" value="NZ_FOMG01000049.1"/>
</dbReference>
<dbReference type="Proteomes" id="UP000199263">
    <property type="component" value="Unassembled WGS sequence"/>
</dbReference>
<dbReference type="PANTHER" id="PTHR47739:SF1">
    <property type="entry name" value="TRNA1(VAL) (ADENINE(37)-N6)-METHYLTRANSFERASE"/>
    <property type="match status" value="1"/>
</dbReference>
<dbReference type="InterPro" id="IPR025714">
    <property type="entry name" value="Methyltranfer_dom"/>
</dbReference>
<dbReference type="PANTHER" id="PTHR47739">
    <property type="entry name" value="TRNA1(VAL) (ADENINE(37)-N6)-METHYLTRANSFERASE"/>
    <property type="match status" value="1"/>
</dbReference>
<dbReference type="InterPro" id="IPR050210">
    <property type="entry name" value="tRNA_Adenine-N(6)_MTase"/>
</dbReference>
<dbReference type="Pfam" id="PF13847">
    <property type="entry name" value="Methyltransf_31"/>
    <property type="match status" value="1"/>
</dbReference>
<dbReference type="CDD" id="cd02440">
    <property type="entry name" value="AdoMet_MTases"/>
    <property type="match status" value="1"/>
</dbReference>
<sequence>MNKTTIVNIENNETIDDLQLKGLKLIQKVDSFKFGVDAVILADFANIKKKHKVIDLCTGTGIIPFLMYGKYDPAEIYGLEIQEDMVEMAKRSAILNSLEGKVTFIKEDLKNTVFLKTLNKFDVVTVNPPYKLNNAGIVNSSDKLAIARHEILCNLEDVISASKILLKDNGRLFMVHRPERLADIFTLMRKYKIEPKRVKMVYPSLGKAPNIVLVEGQRDGGAYLKWDPSLYVHDENGSYTKQIDEIYGRQ</sequence>
<feature type="domain" description="Methyltransferase" evidence="1">
    <location>
        <begin position="47"/>
        <end position="175"/>
    </location>
</feature>
<proteinExistence type="predicted"/>
<keyword evidence="2" id="KW-0489">Methyltransferase</keyword>
<dbReference type="GO" id="GO:0008168">
    <property type="term" value="F:methyltransferase activity"/>
    <property type="evidence" value="ECO:0007669"/>
    <property type="project" value="UniProtKB-KW"/>
</dbReference>
<keyword evidence="2" id="KW-0808">Transferase</keyword>
<dbReference type="InterPro" id="IPR029063">
    <property type="entry name" value="SAM-dependent_MTases_sf"/>
</dbReference>
<organism evidence="2 3">
    <name type="scientific">Clostridium uliginosum</name>
    <dbReference type="NCBI Taxonomy" id="119641"/>
    <lineage>
        <taxon>Bacteria</taxon>
        <taxon>Bacillati</taxon>
        <taxon>Bacillota</taxon>
        <taxon>Clostridia</taxon>
        <taxon>Eubacteriales</taxon>
        <taxon>Clostridiaceae</taxon>
        <taxon>Clostridium</taxon>
    </lineage>
</organism>
<accession>A0A1I1SJ11</accession>
<keyword evidence="3" id="KW-1185">Reference proteome</keyword>
<dbReference type="EMBL" id="FOMG01000049">
    <property type="protein sequence ID" value="SFD43853.1"/>
    <property type="molecule type" value="Genomic_DNA"/>
</dbReference>
<protein>
    <submittedName>
        <fullName evidence="2">tRNA1(Val) A37 N6-methylase TrmN6</fullName>
    </submittedName>
</protein>
<evidence type="ECO:0000313" key="3">
    <source>
        <dbReference type="Proteomes" id="UP000199263"/>
    </source>
</evidence>